<reference evidence="2" key="1">
    <citation type="submission" date="2021-06" db="EMBL/GenBank/DDBJ databases">
        <title>Comparative genomics, transcriptomics and evolutionary studies reveal genomic signatures of adaptation to plant cell wall in hemibiotrophic fungi.</title>
        <authorList>
            <consortium name="DOE Joint Genome Institute"/>
            <person name="Baroncelli R."/>
            <person name="Diaz J.F."/>
            <person name="Benocci T."/>
            <person name="Peng M."/>
            <person name="Battaglia E."/>
            <person name="Haridas S."/>
            <person name="Andreopoulos W."/>
            <person name="Labutti K."/>
            <person name="Pangilinan J."/>
            <person name="Floch G.L."/>
            <person name="Makela M.R."/>
            <person name="Henrissat B."/>
            <person name="Grigoriev I.V."/>
            <person name="Crouch J.A."/>
            <person name="De Vries R.P."/>
            <person name="Sukno S.A."/>
            <person name="Thon M.R."/>
        </authorList>
    </citation>
    <scope>NUCLEOTIDE SEQUENCE</scope>
    <source>
        <strain evidence="2">CBS 102054</strain>
    </source>
</reference>
<sequence>MEKSKKEPPSRKGHNAPDSNAPSSLSDTPVWFGPGGGSPAHTETHSNSQTLASQRSPREPAHPVSSRQLAEDSENVVSLCPVATPQSSTCSRAFVASRPPLRGGVAAAFEISMAGRRRKHCRRGTTQKKPLIGHSHKQDCSAVRHRNTWAHKDVSATTAMETRSG</sequence>
<protein>
    <submittedName>
        <fullName evidence="2">Uncharacterized protein</fullName>
    </submittedName>
</protein>
<evidence type="ECO:0000313" key="3">
    <source>
        <dbReference type="Proteomes" id="UP001243989"/>
    </source>
</evidence>
<dbReference type="GeneID" id="85481341"/>
<gene>
    <name evidence="2" type="ORF">BDP81DRAFT_90730</name>
</gene>
<evidence type="ECO:0000256" key="1">
    <source>
        <dbReference type="SAM" id="MobiDB-lite"/>
    </source>
</evidence>
<feature type="region of interest" description="Disordered" evidence="1">
    <location>
        <begin position="1"/>
        <end position="75"/>
    </location>
</feature>
<feature type="compositionally biased region" description="Basic and acidic residues" evidence="1">
    <location>
        <begin position="1"/>
        <end position="10"/>
    </location>
</feature>
<accession>A0AAJ0A4G9</accession>
<dbReference type="Proteomes" id="UP001243989">
    <property type="component" value="Unassembled WGS sequence"/>
</dbReference>
<keyword evidence="3" id="KW-1185">Reference proteome</keyword>
<feature type="region of interest" description="Disordered" evidence="1">
    <location>
        <begin position="122"/>
        <end position="143"/>
    </location>
</feature>
<feature type="compositionally biased region" description="Polar residues" evidence="1">
    <location>
        <begin position="45"/>
        <end position="55"/>
    </location>
</feature>
<proteinExistence type="predicted"/>
<evidence type="ECO:0000313" key="2">
    <source>
        <dbReference type="EMBL" id="KAK1654911.1"/>
    </source>
</evidence>
<dbReference type="AlphaFoldDB" id="A0AAJ0A4G9"/>
<dbReference type="EMBL" id="JAHMHQ010000002">
    <property type="protein sequence ID" value="KAK1654911.1"/>
    <property type="molecule type" value="Genomic_DNA"/>
</dbReference>
<dbReference type="RefSeq" id="XP_060450955.1">
    <property type="nucleotide sequence ID" value="XM_060596479.1"/>
</dbReference>
<name>A0AAJ0A4G9_9PEZI</name>
<feature type="compositionally biased region" description="Polar residues" evidence="1">
    <location>
        <begin position="17"/>
        <end position="27"/>
    </location>
</feature>
<organism evidence="2 3">
    <name type="scientific">Colletotrichum phormii</name>
    <dbReference type="NCBI Taxonomy" id="359342"/>
    <lineage>
        <taxon>Eukaryota</taxon>
        <taxon>Fungi</taxon>
        <taxon>Dikarya</taxon>
        <taxon>Ascomycota</taxon>
        <taxon>Pezizomycotina</taxon>
        <taxon>Sordariomycetes</taxon>
        <taxon>Hypocreomycetidae</taxon>
        <taxon>Glomerellales</taxon>
        <taxon>Glomerellaceae</taxon>
        <taxon>Colletotrichum</taxon>
        <taxon>Colletotrichum acutatum species complex</taxon>
    </lineage>
</organism>
<comment type="caution">
    <text evidence="2">The sequence shown here is derived from an EMBL/GenBank/DDBJ whole genome shotgun (WGS) entry which is preliminary data.</text>
</comment>